<keyword evidence="4" id="KW-1185">Reference proteome</keyword>
<keyword evidence="1" id="KW-0175">Coiled coil</keyword>
<protein>
    <submittedName>
        <fullName evidence="3">Uncharacterized protein</fullName>
    </submittedName>
</protein>
<organism evidence="3 4">
    <name type="scientific">Oidiodendron maius (strain Zn)</name>
    <dbReference type="NCBI Taxonomy" id="913774"/>
    <lineage>
        <taxon>Eukaryota</taxon>
        <taxon>Fungi</taxon>
        <taxon>Dikarya</taxon>
        <taxon>Ascomycota</taxon>
        <taxon>Pezizomycotina</taxon>
        <taxon>Leotiomycetes</taxon>
        <taxon>Leotiomycetes incertae sedis</taxon>
        <taxon>Myxotrichaceae</taxon>
        <taxon>Oidiodendron</taxon>
    </lineage>
</organism>
<dbReference type="InParanoid" id="A0A0C3HLI1"/>
<feature type="coiled-coil region" evidence="1">
    <location>
        <begin position="41"/>
        <end position="96"/>
    </location>
</feature>
<feature type="chain" id="PRO_5002165451" evidence="2">
    <location>
        <begin position="24"/>
        <end position="108"/>
    </location>
</feature>
<evidence type="ECO:0000313" key="4">
    <source>
        <dbReference type="Proteomes" id="UP000054321"/>
    </source>
</evidence>
<reference evidence="4" key="2">
    <citation type="submission" date="2015-01" db="EMBL/GenBank/DDBJ databases">
        <title>Evolutionary Origins and Diversification of the Mycorrhizal Mutualists.</title>
        <authorList>
            <consortium name="DOE Joint Genome Institute"/>
            <consortium name="Mycorrhizal Genomics Consortium"/>
            <person name="Kohler A."/>
            <person name="Kuo A."/>
            <person name="Nagy L.G."/>
            <person name="Floudas D."/>
            <person name="Copeland A."/>
            <person name="Barry K.W."/>
            <person name="Cichocki N."/>
            <person name="Veneault-Fourrey C."/>
            <person name="LaButti K."/>
            <person name="Lindquist E.A."/>
            <person name="Lipzen A."/>
            <person name="Lundell T."/>
            <person name="Morin E."/>
            <person name="Murat C."/>
            <person name="Riley R."/>
            <person name="Ohm R."/>
            <person name="Sun H."/>
            <person name="Tunlid A."/>
            <person name="Henrissat B."/>
            <person name="Grigoriev I.V."/>
            <person name="Hibbett D.S."/>
            <person name="Martin F."/>
        </authorList>
    </citation>
    <scope>NUCLEOTIDE SEQUENCE [LARGE SCALE GENOMIC DNA]</scope>
    <source>
        <strain evidence="4">Zn</strain>
    </source>
</reference>
<name>A0A0C3HLI1_OIDMZ</name>
<evidence type="ECO:0000256" key="2">
    <source>
        <dbReference type="SAM" id="SignalP"/>
    </source>
</evidence>
<dbReference type="EMBL" id="KN832870">
    <property type="protein sequence ID" value="KIN09081.1"/>
    <property type="molecule type" value="Genomic_DNA"/>
</dbReference>
<evidence type="ECO:0000256" key="1">
    <source>
        <dbReference type="SAM" id="Coils"/>
    </source>
</evidence>
<evidence type="ECO:0000313" key="3">
    <source>
        <dbReference type="EMBL" id="KIN09081.1"/>
    </source>
</evidence>
<accession>A0A0C3HLI1</accession>
<dbReference type="AlphaFoldDB" id="A0A0C3HLI1"/>
<dbReference type="HOGENOM" id="CLU_2197693_0_0_1"/>
<dbReference type="Proteomes" id="UP000054321">
    <property type="component" value="Unassembled WGS sequence"/>
</dbReference>
<keyword evidence="2" id="KW-0732">Signal</keyword>
<feature type="signal peptide" evidence="2">
    <location>
        <begin position="1"/>
        <end position="23"/>
    </location>
</feature>
<reference evidence="3 4" key="1">
    <citation type="submission" date="2014-04" db="EMBL/GenBank/DDBJ databases">
        <authorList>
            <consortium name="DOE Joint Genome Institute"/>
            <person name="Kuo A."/>
            <person name="Martino E."/>
            <person name="Perotto S."/>
            <person name="Kohler A."/>
            <person name="Nagy L.G."/>
            <person name="Floudas D."/>
            <person name="Copeland A."/>
            <person name="Barry K.W."/>
            <person name="Cichocki N."/>
            <person name="Veneault-Fourrey C."/>
            <person name="LaButti K."/>
            <person name="Lindquist E.A."/>
            <person name="Lipzen A."/>
            <person name="Lundell T."/>
            <person name="Morin E."/>
            <person name="Murat C."/>
            <person name="Sun H."/>
            <person name="Tunlid A."/>
            <person name="Henrissat B."/>
            <person name="Grigoriev I.V."/>
            <person name="Hibbett D.S."/>
            <person name="Martin F."/>
            <person name="Nordberg H.P."/>
            <person name="Cantor M.N."/>
            <person name="Hua S.X."/>
        </authorList>
    </citation>
    <scope>NUCLEOTIDE SEQUENCE [LARGE SCALE GENOMIC DNA]</scope>
    <source>
        <strain evidence="3 4">Zn</strain>
    </source>
</reference>
<gene>
    <name evidence="3" type="ORF">OIDMADRAFT_23797</name>
</gene>
<sequence>MRFSIHQTLVLGASLIALPVIAALIPSSNNDLGHVEEKRFLEAVENKINEFENLKTTAEEAAHGAFLPPPPSKRFLEAVENKINEFENLKTTAEEGAHGAFLPPPPSK</sequence>
<proteinExistence type="predicted"/>